<dbReference type="SUPFAM" id="SSF52540">
    <property type="entry name" value="P-loop containing nucleoside triphosphate hydrolases"/>
    <property type="match status" value="1"/>
</dbReference>
<feature type="non-terminal residue" evidence="4">
    <location>
        <position position="165"/>
    </location>
</feature>
<dbReference type="Gene3D" id="3.40.50.300">
    <property type="entry name" value="P-loop containing nucleotide triphosphate hydrolases"/>
    <property type="match status" value="1"/>
</dbReference>
<evidence type="ECO:0000313" key="5">
    <source>
        <dbReference type="Proteomes" id="UP000583613"/>
    </source>
</evidence>
<evidence type="ECO:0000313" key="4">
    <source>
        <dbReference type="EMBL" id="NXF97768.1"/>
    </source>
</evidence>
<dbReference type="SMART" id="SM00174">
    <property type="entry name" value="RHO"/>
    <property type="match status" value="1"/>
</dbReference>
<reference evidence="4 5" key="1">
    <citation type="submission" date="2019-09" db="EMBL/GenBank/DDBJ databases">
        <title>Bird 10,000 Genomes (B10K) Project - Family phase.</title>
        <authorList>
            <person name="Zhang G."/>
        </authorList>
    </citation>
    <scope>NUCLEOTIDE SEQUENCE [LARGE SCALE GENOMIC DNA]</scope>
    <source>
        <strain evidence="4">B10K-DU-001-04</strain>
        <tissue evidence="4">Muscle</tissue>
    </source>
</reference>
<name>A0A7K8Y4N0_9PICI</name>
<dbReference type="GO" id="GO:0005525">
    <property type="term" value="F:GTP binding"/>
    <property type="evidence" value="ECO:0007669"/>
    <property type="project" value="UniProtKB-KW"/>
</dbReference>
<comment type="similarity">
    <text evidence="1">Belongs to the small GTPase superfamily. Rab family.</text>
</comment>
<dbReference type="PROSITE" id="PS51419">
    <property type="entry name" value="RAB"/>
    <property type="match status" value="1"/>
</dbReference>
<accession>A0A7K8Y4N0</accession>
<dbReference type="CDD" id="cd01860">
    <property type="entry name" value="Rab5_related"/>
    <property type="match status" value="1"/>
</dbReference>
<dbReference type="EMBL" id="VWZE01024819">
    <property type="protein sequence ID" value="NXF97768.1"/>
    <property type="molecule type" value="Genomic_DNA"/>
</dbReference>
<dbReference type="PRINTS" id="PR00449">
    <property type="entry name" value="RASTRNSFRMNG"/>
</dbReference>
<dbReference type="SMART" id="SM00175">
    <property type="entry name" value="RAB"/>
    <property type="match status" value="1"/>
</dbReference>
<sequence length="165" mass="18318">IMTIRELKVCLLGDTGVGKSSIVSRFANDCFEHTTNPTIGASFMSKTVRYGKELHKFVIWDTAGQERFNSLVPMYYRGSTAAVIVYDVTKQDSFNTLKKWVQELKQHGPEDIIVAIAGNKCDLSDVREVPLKDAKKYAESIGAIYLETSAKSGCNIAELFKAISK</sequence>
<dbReference type="InterPro" id="IPR001806">
    <property type="entry name" value="Small_GTPase"/>
</dbReference>
<dbReference type="OrthoDB" id="63533at2759"/>
<evidence type="ECO:0000256" key="2">
    <source>
        <dbReference type="ARBA" id="ARBA00022741"/>
    </source>
</evidence>
<dbReference type="Proteomes" id="UP000583613">
    <property type="component" value="Unassembled WGS sequence"/>
</dbReference>
<dbReference type="PROSITE" id="PS51421">
    <property type="entry name" value="RAS"/>
    <property type="match status" value="1"/>
</dbReference>
<dbReference type="GO" id="GO:0003924">
    <property type="term" value="F:GTPase activity"/>
    <property type="evidence" value="ECO:0007669"/>
    <property type="project" value="InterPro"/>
</dbReference>
<protein>
    <submittedName>
        <fullName evidence="4">RAB31 protein</fullName>
    </submittedName>
</protein>
<dbReference type="Pfam" id="PF00071">
    <property type="entry name" value="Ras"/>
    <property type="match status" value="1"/>
</dbReference>
<feature type="non-terminal residue" evidence="4">
    <location>
        <position position="1"/>
    </location>
</feature>
<dbReference type="SMART" id="SM00173">
    <property type="entry name" value="RAS"/>
    <property type="match status" value="1"/>
</dbReference>
<dbReference type="FunFam" id="3.40.50.300:FF:000808">
    <property type="entry name" value="Small GTP-binding protein, putative"/>
    <property type="match status" value="1"/>
</dbReference>
<keyword evidence="2" id="KW-0547">Nucleotide-binding</keyword>
<keyword evidence="3" id="KW-0342">GTP-binding</keyword>
<dbReference type="InterPro" id="IPR005225">
    <property type="entry name" value="Small_GTP-bd"/>
</dbReference>
<evidence type="ECO:0000256" key="3">
    <source>
        <dbReference type="ARBA" id="ARBA00023134"/>
    </source>
</evidence>
<comment type="caution">
    <text evidence="4">The sequence shown here is derived from an EMBL/GenBank/DDBJ whole genome shotgun (WGS) entry which is preliminary data.</text>
</comment>
<proteinExistence type="inferred from homology"/>
<keyword evidence="5" id="KW-1185">Reference proteome</keyword>
<dbReference type="NCBIfam" id="TIGR00231">
    <property type="entry name" value="small_GTP"/>
    <property type="match status" value="1"/>
</dbReference>
<dbReference type="AlphaFoldDB" id="A0A7K8Y4N0"/>
<organism evidence="4 5">
    <name type="scientific">Eubucco bourcierii</name>
    <name type="common">red-headed barbet</name>
    <dbReference type="NCBI Taxonomy" id="91767"/>
    <lineage>
        <taxon>Eukaryota</taxon>
        <taxon>Metazoa</taxon>
        <taxon>Chordata</taxon>
        <taxon>Craniata</taxon>
        <taxon>Vertebrata</taxon>
        <taxon>Euteleostomi</taxon>
        <taxon>Archelosauria</taxon>
        <taxon>Archosauria</taxon>
        <taxon>Dinosauria</taxon>
        <taxon>Saurischia</taxon>
        <taxon>Theropoda</taxon>
        <taxon>Coelurosauria</taxon>
        <taxon>Aves</taxon>
        <taxon>Neognathae</taxon>
        <taxon>Neoaves</taxon>
        <taxon>Telluraves</taxon>
        <taxon>Coraciimorphae</taxon>
        <taxon>Piciformes</taxon>
        <taxon>Ramphastidae</taxon>
        <taxon>Eubucco</taxon>
    </lineage>
</organism>
<evidence type="ECO:0000256" key="1">
    <source>
        <dbReference type="ARBA" id="ARBA00006270"/>
    </source>
</evidence>
<dbReference type="PANTHER" id="PTHR47978">
    <property type="match status" value="1"/>
</dbReference>
<dbReference type="InterPro" id="IPR027417">
    <property type="entry name" value="P-loop_NTPase"/>
</dbReference>
<gene>
    <name evidence="4" type="primary">Rab31</name>
    <name evidence="4" type="ORF">EUBBOU_R14778</name>
</gene>